<keyword evidence="2" id="KW-0813">Transport</keyword>
<reference evidence="8" key="1">
    <citation type="submission" date="2015-09" db="EMBL/GenBank/DDBJ databases">
        <authorList>
            <consortium name="Pathogen Informatics"/>
        </authorList>
    </citation>
    <scope>NUCLEOTIDE SEQUENCE [LARGE SCALE GENOMIC DNA]</scope>
    <source>
        <strain evidence="8">Lake Konstanz</strain>
    </source>
</reference>
<dbReference type="InterPro" id="IPR016024">
    <property type="entry name" value="ARM-type_fold"/>
</dbReference>
<accession>A0A0S4IMH5</accession>
<dbReference type="GO" id="GO:0072583">
    <property type="term" value="P:clathrin-dependent endocytosis"/>
    <property type="evidence" value="ECO:0007669"/>
    <property type="project" value="InterPro"/>
</dbReference>
<dbReference type="Gene3D" id="2.60.40.1230">
    <property type="match status" value="1"/>
</dbReference>
<keyword evidence="3" id="KW-0653">Protein transport</keyword>
<dbReference type="OrthoDB" id="28053at2759"/>
<dbReference type="GO" id="GO:0030122">
    <property type="term" value="C:AP-2 adaptor complex"/>
    <property type="evidence" value="ECO:0007669"/>
    <property type="project" value="InterPro"/>
</dbReference>
<dbReference type="VEuPathDB" id="TriTrypDB:BSAL_62690"/>
<dbReference type="GO" id="GO:0035615">
    <property type="term" value="F:clathrin adaptor activity"/>
    <property type="evidence" value="ECO:0007669"/>
    <property type="project" value="InterPro"/>
</dbReference>
<dbReference type="SUPFAM" id="SSF48371">
    <property type="entry name" value="ARM repeat"/>
    <property type="match status" value="1"/>
</dbReference>
<dbReference type="OMA" id="ILYEDQY"/>
<dbReference type="InterPro" id="IPR013041">
    <property type="entry name" value="Clathrin_app_Ig-like_sf"/>
</dbReference>
<evidence type="ECO:0000259" key="6">
    <source>
        <dbReference type="Pfam" id="PF01602"/>
    </source>
</evidence>
<keyword evidence="4" id="KW-0472">Membrane</keyword>
<dbReference type="Proteomes" id="UP000051952">
    <property type="component" value="Unassembled WGS sequence"/>
</dbReference>
<feature type="compositionally biased region" description="Low complexity" evidence="5">
    <location>
        <begin position="486"/>
        <end position="501"/>
    </location>
</feature>
<feature type="domain" description="Clathrin/coatomer adaptor adaptin-like N-terminal" evidence="6">
    <location>
        <begin position="12"/>
        <end position="430"/>
    </location>
</feature>
<dbReference type="PIRSF" id="PIRSF037091">
    <property type="entry name" value="AP2_complex_alpha"/>
    <property type="match status" value="1"/>
</dbReference>
<feature type="region of interest" description="Disordered" evidence="5">
    <location>
        <begin position="485"/>
        <end position="510"/>
    </location>
</feature>
<comment type="subcellular location">
    <subcellularLocation>
        <location evidence="1">Endomembrane system</location>
        <topology evidence="1">Peripheral membrane protein</topology>
    </subcellularLocation>
</comment>
<dbReference type="AlphaFoldDB" id="A0A0S4IMH5"/>
<protein>
    <submittedName>
        <fullName evidence="7">Alpha adaptin, putative</fullName>
    </submittedName>
</protein>
<dbReference type="InterPro" id="IPR002553">
    <property type="entry name" value="Clathrin/coatomer_adapt-like_N"/>
</dbReference>
<evidence type="ECO:0000256" key="4">
    <source>
        <dbReference type="ARBA" id="ARBA00023136"/>
    </source>
</evidence>
<dbReference type="PANTHER" id="PTHR22780">
    <property type="entry name" value="ADAPTIN, ALPHA/GAMMA/EPSILON"/>
    <property type="match status" value="1"/>
</dbReference>
<evidence type="ECO:0000256" key="1">
    <source>
        <dbReference type="ARBA" id="ARBA00004184"/>
    </source>
</evidence>
<evidence type="ECO:0000313" key="7">
    <source>
        <dbReference type="EMBL" id="CUF45940.1"/>
    </source>
</evidence>
<evidence type="ECO:0000256" key="3">
    <source>
        <dbReference type="ARBA" id="ARBA00022927"/>
    </source>
</evidence>
<name>A0A0S4IMH5_BODSA</name>
<evidence type="ECO:0000256" key="2">
    <source>
        <dbReference type="ARBA" id="ARBA00022448"/>
    </source>
</evidence>
<keyword evidence="8" id="KW-1185">Reference proteome</keyword>
<dbReference type="Pfam" id="PF01602">
    <property type="entry name" value="Adaptin_N"/>
    <property type="match status" value="1"/>
</dbReference>
<sequence length="841" mass="90945">MAIEWITHQQFGLACAAITFLTGVISERAEQPELFAKVPAAITKLLGKIILEKHTEPEYIYYGVPAPWLQAKALRLLQYFPPPTDETKSMLLSIISKILKATEKVVKDSQSLQKQRGTANRCNAMNCSLVELVSLVIQWELDTKTLTECTNFVNTFVNDKKDANMRYIGLLLLSRLSLVTAVPGFDFAALCKQFQTQVAVALHDPDISLRKKSLVLTYSICTAQNADEIVTELLRFLPAAGGSFKRDLALFIVAIAEKFAADVTWYVDTVFAVLTSAGEHLPEGIWHRLCVLIINTPSAQKHAVELVYLRVRALLNPNKGATTSTASSATILPESVVRVAAVLLGEFGYQIALNANASPVDQVMTLQSLLVNTTNATKGMILTSLLKAYNLFDGTVVREKIVKSIGLFVGNIDPELQQRAVEYTALIKNASDETLQATLEALPPMELEMGSIFQLIDGSSGASGGCTNDGGDLWIQKVHDRDLRDAAASSSLRQQQQQQQQGNVEATTTPVVSQPNDIQQLYALSSPLVAPALVGGYADPMAAVVATPVTPQQADTLDDLFSFGKNEASASPSSSTAARVDLSGPTPEAITRWFRVLCTLSPRGVLYEDSFVSVQAMYEYRNADVRLALTLSARAGSLQNISAKLASTSAALLVQSRDHATSCGEKETIKVEFAARSLAPFTDSPAMRLQFTPSSSTTQRSIVLSLPILSCGFCAPYKVDDAAKAEALWANTPSGDAGRPFSAEYRSPKLLDDKDVVRVLQHLKLFVVTLPNSGQTGGGEFLGVGAHATQSGANTQFTPLLVRARLVPSSGVLQVLIKNTSSLLQASMWEAMKWGLELGQQ</sequence>
<dbReference type="InterPro" id="IPR011989">
    <property type="entry name" value="ARM-like"/>
</dbReference>
<organism evidence="7 8">
    <name type="scientific">Bodo saltans</name>
    <name type="common">Flagellated protozoan</name>
    <dbReference type="NCBI Taxonomy" id="75058"/>
    <lineage>
        <taxon>Eukaryota</taxon>
        <taxon>Discoba</taxon>
        <taxon>Euglenozoa</taxon>
        <taxon>Kinetoplastea</taxon>
        <taxon>Metakinetoplastina</taxon>
        <taxon>Eubodonida</taxon>
        <taxon>Bodonidae</taxon>
        <taxon>Bodo</taxon>
    </lineage>
</organism>
<proteinExistence type="predicted"/>
<gene>
    <name evidence="7" type="ORF">BSAL_62690</name>
</gene>
<dbReference type="InterPro" id="IPR050840">
    <property type="entry name" value="Adaptor_Complx_Large_Subunit"/>
</dbReference>
<dbReference type="Gene3D" id="1.25.10.10">
    <property type="entry name" value="Leucine-rich Repeat Variant"/>
    <property type="match status" value="1"/>
</dbReference>
<dbReference type="InterPro" id="IPR017104">
    <property type="entry name" value="AP2_complex_asu"/>
</dbReference>
<dbReference type="EMBL" id="CYKH01000330">
    <property type="protein sequence ID" value="CUF45940.1"/>
    <property type="molecule type" value="Genomic_DNA"/>
</dbReference>
<evidence type="ECO:0000313" key="8">
    <source>
        <dbReference type="Proteomes" id="UP000051952"/>
    </source>
</evidence>
<evidence type="ECO:0000256" key="5">
    <source>
        <dbReference type="SAM" id="MobiDB-lite"/>
    </source>
</evidence>
<dbReference type="GO" id="GO:0006886">
    <property type="term" value="P:intracellular protein transport"/>
    <property type="evidence" value="ECO:0007669"/>
    <property type="project" value="InterPro"/>
</dbReference>
<dbReference type="SUPFAM" id="SSF49348">
    <property type="entry name" value="Clathrin adaptor appendage domain"/>
    <property type="match status" value="1"/>
</dbReference>